<proteinExistence type="predicted"/>
<sequence>MFAQVGINTPTPSASLDVISQGNTATTKALEINNSSGTEMLTVLDQGNIGIGVANPQRKLDINSNNEPLRTQNLLSTDRTYNTDGTMKYLAYDTSNGDVTQKIHRYSESVSLAQNASATITDPSSGINGLFHIRCALNSTAAGANIMATFNFARKGFAVMGVAIDGAAATATRAVAGSDVTYTITSGSITFRVTKLAANQITITNLSGATRTFFIIIEPIL</sequence>
<evidence type="ECO:0000313" key="2">
    <source>
        <dbReference type="Proteomes" id="UP001184853"/>
    </source>
</evidence>
<reference evidence="1 2" key="1">
    <citation type="submission" date="2023-07" db="EMBL/GenBank/DDBJ databases">
        <title>Sorghum-associated microbial communities from plants grown in Nebraska, USA.</title>
        <authorList>
            <person name="Schachtman D."/>
        </authorList>
    </citation>
    <scope>NUCLEOTIDE SEQUENCE [LARGE SCALE GENOMIC DNA]</scope>
    <source>
        <strain evidence="1 2">DS1709</strain>
    </source>
</reference>
<protein>
    <recommendedName>
        <fullName evidence="3">C1q domain-containing protein</fullName>
    </recommendedName>
</protein>
<accession>A0ABU1LCA6</accession>
<organism evidence="1 2">
    <name type="scientific">Chryseobacterium geocarposphaerae</name>
    <dbReference type="NCBI Taxonomy" id="1416776"/>
    <lineage>
        <taxon>Bacteria</taxon>
        <taxon>Pseudomonadati</taxon>
        <taxon>Bacteroidota</taxon>
        <taxon>Flavobacteriia</taxon>
        <taxon>Flavobacteriales</taxon>
        <taxon>Weeksellaceae</taxon>
        <taxon>Chryseobacterium group</taxon>
        <taxon>Chryseobacterium</taxon>
    </lineage>
</organism>
<keyword evidence="2" id="KW-1185">Reference proteome</keyword>
<name>A0ABU1LCA6_9FLAO</name>
<dbReference type="Proteomes" id="UP001184853">
    <property type="component" value="Unassembled WGS sequence"/>
</dbReference>
<evidence type="ECO:0000313" key="1">
    <source>
        <dbReference type="EMBL" id="MDR6404363.1"/>
    </source>
</evidence>
<comment type="caution">
    <text evidence="1">The sequence shown here is derived from an EMBL/GenBank/DDBJ whole genome shotgun (WGS) entry which is preliminary data.</text>
</comment>
<gene>
    <name evidence="1" type="ORF">J2781_001278</name>
</gene>
<dbReference type="RefSeq" id="WP_147296996.1">
    <property type="nucleotide sequence ID" value="NZ_JAVDQS010000002.1"/>
</dbReference>
<dbReference type="EMBL" id="JAVDQS010000002">
    <property type="protein sequence ID" value="MDR6404363.1"/>
    <property type="molecule type" value="Genomic_DNA"/>
</dbReference>
<evidence type="ECO:0008006" key="3">
    <source>
        <dbReference type="Google" id="ProtNLM"/>
    </source>
</evidence>